<feature type="signal peptide" evidence="1">
    <location>
        <begin position="1"/>
        <end position="26"/>
    </location>
</feature>
<dbReference type="EMBL" id="VJMF01000024">
    <property type="protein sequence ID" value="TRL35999.1"/>
    <property type="molecule type" value="Genomic_DNA"/>
</dbReference>
<comment type="caution">
    <text evidence="2">The sequence shown here is derived from an EMBL/GenBank/DDBJ whole genome shotgun (WGS) entry which is preliminary data.</text>
</comment>
<protein>
    <submittedName>
        <fullName evidence="2">Uncharacterized protein</fullName>
    </submittedName>
</protein>
<organism evidence="2 3">
    <name type="scientific">Methylosinus sporium</name>
    <dbReference type="NCBI Taxonomy" id="428"/>
    <lineage>
        <taxon>Bacteria</taxon>
        <taxon>Pseudomonadati</taxon>
        <taxon>Pseudomonadota</taxon>
        <taxon>Alphaproteobacteria</taxon>
        <taxon>Hyphomicrobiales</taxon>
        <taxon>Methylocystaceae</taxon>
        <taxon>Methylosinus</taxon>
    </lineage>
</organism>
<accession>A0A549T298</accession>
<proteinExistence type="predicted"/>
<name>A0A549T298_METSR</name>
<reference evidence="2 3" key="1">
    <citation type="submission" date="2019-07" db="EMBL/GenBank/DDBJ databases">
        <title>Ln-dependent methylotrophs.</title>
        <authorList>
            <person name="Tani A."/>
        </authorList>
    </citation>
    <scope>NUCLEOTIDE SEQUENCE [LARGE SCALE GENOMIC DNA]</scope>
    <source>
        <strain evidence="2 3">SM89A</strain>
    </source>
</reference>
<sequence length="159" mass="17599">MVRRPVIFAAFVGQLLTAAAPPAASAQEAANIRSAYAGKTRMTYSSGHGTQVEYVAPDGRSFLWYPGNRTVLPGRWKLDIDADDPDDISLCQLYPSSSYNPVTHTYGGSWECEDARRSLSRTKETLNGDPFGLARRREPPFVLSREQTSFAELLRRAGK</sequence>
<dbReference type="AlphaFoldDB" id="A0A549T298"/>
<evidence type="ECO:0000313" key="3">
    <source>
        <dbReference type="Proteomes" id="UP000316781"/>
    </source>
</evidence>
<evidence type="ECO:0000313" key="2">
    <source>
        <dbReference type="EMBL" id="TRL35999.1"/>
    </source>
</evidence>
<dbReference type="RefSeq" id="WP_142862211.1">
    <property type="nucleotide sequence ID" value="NZ_VJMF01000024.1"/>
</dbReference>
<dbReference type="Proteomes" id="UP000316781">
    <property type="component" value="Unassembled WGS sequence"/>
</dbReference>
<keyword evidence="1" id="KW-0732">Signal</keyword>
<gene>
    <name evidence="2" type="ORF">FM996_05605</name>
</gene>
<evidence type="ECO:0000256" key="1">
    <source>
        <dbReference type="SAM" id="SignalP"/>
    </source>
</evidence>
<feature type="chain" id="PRO_5021856497" evidence="1">
    <location>
        <begin position="27"/>
        <end position="159"/>
    </location>
</feature>